<keyword evidence="3" id="KW-0732">Signal</keyword>
<organism evidence="4 5">
    <name type="scientific">Spectribacter acetivorans</name>
    <dbReference type="NCBI Taxonomy" id="3075603"/>
    <lineage>
        <taxon>Bacteria</taxon>
        <taxon>Pseudomonadati</taxon>
        <taxon>Pseudomonadota</taxon>
        <taxon>Gammaproteobacteria</taxon>
        <taxon>Salinisphaerales</taxon>
        <taxon>Salinisphaeraceae</taxon>
        <taxon>Spectribacter</taxon>
    </lineage>
</organism>
<evidence type="ECO:0000256" key="1">
    <source>
        <dbReference type="ARBA" id="ARBA00007613"/>
    </source>
</evidence>
<evidence type="ECO:0000313" key="4">
    <source>
        <dbReference type="EMBL" id="MDT0617457.1"/>
    </source>
</evidence>
<reference evidence="4 5" key="1">
    <citation type="submission" date="2023-09" db="EMBL/GenBank/DDBJ databases">
        <authorList>
            <person name="Rey-Velasco X."/>
        </authorList>
    </citation>
    <scope>NUCLEOTIDE SEQUENCE [LARGE SCALE GENOMIC DNA]</scope>
    <source>
        <strain evidence="4 5">P385</strain>
    </source>
</reference>
<dbReference type="Pfam" id="PF02321">
    <property type="entry name" value="OEP"/>
    <property type="match status" value="2"/>
</dbReference>
<dbReference type="PANTHER" id="PTHR30203:SF24">
    <property type="entry name" value="BLR4935 PROTEIN"/>
    <property type="match status" value="1"/>
</dbReference>
<evidence type="ECO:0000256" key="2">
    <source>
        <dbReference type="SAM" id="MobiDB-lite"/>
    </source>
</evidence>
<evidence type="ECO:0000313" key="5">
    <source>
        <dbReference type="Proteomes" id="UP001259982"/>
    </source>
</evidence>
<protein>
    <submittedName>
        <fullName evidence="4">TolC family protein</fullName>
    </submittedName>
</protein>
<dbReference type="Gene3D" id="1.20.1600.10">
    <property type="entry name" value="Outer membrane efflux proteins (OEP)"/>
    <property type="match status" value="1"/>
</dbReference>
<feature type="signal peptide" evidence="3">
    <location>
        <begin position="1"/>
        <end position="46"/>
    </location>
</feature>
<name>A0ABU3B4T0_9GAMM</name>
<dbReference type="EMBL" id="JAVRHY010000002">
    <property type="protein sequence ID" value="MDT0617457.1"/>
    <property type="molecule type" value="Genomic_DNA"/>
</dbReference>
<gene>
    <name evidence="4" type="ORF">RM531_03150</name>
</gene>
<dbReference type="InterPro" id="IPR010131">
    <property type="entry name" value="MdtP/NodT-like"/>
</dbReference>
<sequence length="465" mass="50871">MSHSYFAQRNTAKLKRHRNFCSAAGKRFALPALLLLLGATANGAAAATSLNDERLDADQLVDRVLSANAGLAAMRSAVDAAEARIEPAGALPDPRLRVTTAPRTFDGFTTPAGRERGISGIVELSQEVPWPGTLGLRADAAQREAAAADDSVEVMRLRLEARTLEHYAQWAYVHRALEINAANQDLVDELRRIAENRYAAGLASQQDVLQAEVELQRLKKQALAFARLQDAVCARLNALLNRDADRRLPPPAGLPRPRALPAYAALRDAALRRHPELARMDELLAANRAREGLAEKAFYPDLNLIVRNNDYRPASETRSEFGLSINLPLDRSKRRAALDAAKADSMRLHYQREDTRARLLADLRQASTNARKAAETIALYETELIPRTLENLSAARSEYGAGGGAFLDVITAEQLKLEAELELESARADHFAALAELQRWTGGELPQPGAAPASADPIQVHHEKP</sequence>
<comment type="similarity">
    <text evidence="1">Belongs to the outer membrane factor (OMF) (TC 1.B.17) family.</text>
</comment>
<dbReference type="InterPro" id="IPR003423">
    <property type="entry name" value="OMP_efflux"/>
</dbReference>
<dbReference type="SUPFAM" id="SSF56954">
    <property type="entry name" value="Outer membrane efflux proteins (OEP)"/>
    <property type="match status" value="1"/>
</dbReference>
<feature type="chain" id="PRO_5045685714" evidence="3">
    <location>
        <begin position="47"/>
        <end position="465"/>
    </location>
</feature>
<evidence type="ECO:0000256" key="3">
    <source>
        <dbReference type="SAM" id="SignalP"/>
    </source>
</evidence>
<dbReference type="PANTHER" id="PTHR30203">
    <property type="entry name" value="OUTER MEMBRANE CATION EFFLUX PROTEIN"/>
    <property type="match status" value="1"/>
</dbReference>
<keyword evidence="5" id="KW-1185">Reference proteome</keyword>
<proteinExistence type="inferred from homology"/>
<accession>A0ABU3B4T0</accession>
<dbReference type="Proteomes" id="UP001259982">
    <property type="component" value="Unassembled WGS sequence"/>
</dbReference>
<comment type="caution">
    <text evidence="4">The sequence shown here is derived from an EMBL/GenBank/DDBJ whole genome shotgun (WGS) entry which is preliminary data.</text>
</comment>
<feature type="region of interest" description="Disordered" evidence="2">
    <location>
        <begin position="442"/>
        <end position="465"/>
    </location>
</feature>
<dbReference type="RefSeq" id="WP_311657239.1">
    <property type="nucleotide sequence ID" value="NZ_JAVRHY010000002.1"/>
</dbReference>